<keyword evidence="3" id="KW-1133">Transmembrane helix</keyword>
<dbReference type="GO" id="GO:0006508">
    <property type="term" value="P:proteolysis"/>
    <property type="evidence" value="ECO:0007669"/>
    <property type="project" value="InterPro"/>
</dbReference>
<dbReference type="Pfam" id="PF00024">
    <property type="entry name" value="PAN_1"/>
    <property type="match status" value="1"/>
</dbReference>
<feature type="transmembrane region" description="Helical" evidence="3">
    <location>
        <begin position="253"/>
        <end position="273"/>
    </location>
</feature>
<dbReference type="Gene3D" id="3.50.4.10">
    <property type="entry name" value="Hepatocyte Growth Factor"/>
    <property type="match status" value="1"/>
</dbReference>
<keyword evidence="2" id="KW-1015">Disulfide bond</keyword>
<dbReference type="GO" id="GO:0005576">
    <property type="term" value="C:extracellular region"/>
    <property type="evidence" value="ECO:0007669"/>
    <property type="project" value="InterPro"/>
</dbReference>
<accession>A0A6C0AQR2</accession>
<evidence type="ECO:0000256" key="3">
    <source>
        <dbReference type="SAM" id="Phobius"/>
    </source>
</evidence>
<dbReference type="EMBL" id="MN740762">
    <property type="protein sequence ID" value="QHS82042.1"/>
    <property type="molecule type" value="Genomic_DNA"/>
</dbReference>
<reference evidence="5" key="1">
    <citation type="journal article" date="2020" name="Nature">
        <title>Giant virus diversity and host interactions through global metagenomics.</title>
        <authorList>
            <person name="Schulz F."/>
            <person name="Roux S."/>
            <person name="Paez-Espino D."/>
            <person name="Jungbluth S."/>
            <person name="Walsh D.A."/>
            <person name="Denef V.J."/>
            <person name="McMahon K.D."/>
            <person name="Konstantinidis K.T."/>
            <person name="Eloe-Fadrosh E.A."/>
            <person name="Kyrpides N.C."/>
            <person name="Woyke T."/>
        </authorList>
    </citation>
    <scope>NUCLEOTIDE SEQUENCE</scope>
    <source>
        <strain evidence="5">GVMAG-S-1101165-79</strain>
    </source>
</reference>
<dbReference type="AlphaFoldDB" id="A0A6C0AQR2"/>
<keyword evidence="1" id="KW-0677">Repeat</keyword>
<feature type="domain" description="Apple" evidence="4">
    <location>
        <begin position="53"/>
        <end position="141"/>
    </location>
</feature>
<dbReference type="InterPro" id="IPR000177">
    <property type="entry name" value="Apple"/>
</dbReference>
<feature type="transmembrane region" description="Helical" evidence="3">
    <location>
        <begin position="219"/>
        <end position="241"/>
    </location>
</feature>
<evidence type="ECO:0000313" key="5">
    <source>
        <dbReference type="EMBL" id="QHS82042.1"/>
    </source>
</evidence>
<evidence type="ECO:0000259" key="4">
    <source>
        <dbReference type="PROSITE" id="PS50948"/>
    </source>
</evidence>
<sequence>MSPIDGNSMNKQGNSIALNLETLNSEYKNLLNTYQQASIDYVNYLQQQSTNPCNRSNSADANCLAIIQNQAFWGVSGISQTMVSSPEQCASACAATAECSGATFNPANNSCILRRGDGSVFPTQGTYAIVSKGKKLLQILDNTNNRLTEINQRIISLLDRGQKINNEQLSPTADAQQQDLLNNYYYLIKERVKIRKMLKNYQETEREIDEGNIVVTKNYYTYILLFCLAIVVVFIIIKLSLPTNKQYGGGKMTNNILYIIFFIILVLLLINFIK</sequence>
<dbReference type="InterPro" id="IPR003609">
    <property type="entry name" value="Pan_app"/>
</dbReference>
<keyword evidence="3" id="KW-0472">Membrane</keyword>
<keyword evidence="3" id="KW-0812">Transmembrane</keyword>
<evidence type="ECO:0000256" key="2">
    <source>
        <dbReference type="ARBA" id="ARBA00023157"/>
    </source>
</evidence>
<dbReference type="SUPFAM" id="SSF57414">
    <property type="entry name" value="Hairpin loop containing domain-like"/>
    <property type="match status" value="1"/>
</dbReference>
<protein>
    <recommendedName>
        <fullName evidence="4">Apple domain-containing protein</fullName>
    </recommendedName>
</protein>
<evidence type="ECO:0000256" key="1">
    <source>
        <dbReference type="ARBA" id="ARBA00022737"/>
    </source>
</evidence>
<proteinExistence type="predicted"/>
<name>A0A6C0AQR2_9ZZZZ</name>
<dbReference type="PROSITE" id="PS50948">
    <property type="entry name" value="PAN"/>
    <property type="match status" value="1"/>
</dbReference>
<dbReference type="CDD" id="cd01100">
    <property type="entry name" value="APPLE_Factor_XI_like"/>
    <property type="match status" value="1"/>
</dbReference>
<organism evidence="5">
    <name type="scientific">viral metagenome</name>
    <dbReference type="NCBI Taxonomy" id="1070528"/>
    <lineage>
        <taxon>unclassified sequences</taxon>
        <taxon>metagenomes</taxon>
        <taxon>organismal metagenomes</taxon>
    </lineage>
</organism>